<protein>
    <recommendedName>
        <fullName evidence="9">Methylated-DNA--protein-cysteine methyltransferase</fullName>
        <ecNumber evidence="9">2.1.1.63</ecNumber>
    </recommendedName>
    <alternativeName>
        <fullName evidence="9">6-O-methylguanine-DNA methyltransferase</fullName>
        <shortName evidence="9">MGMT</shortName>
    </alternativeName>
    <alternativeName>
        <fullName evidence="9">O-6-methylguanine-DNA-alkyltransferase</fullName>
    </alternativeName>
</protein>
<keyword evidence="7 9" id="KW-0234">DNA repair</keyword>
<dbReference type="GO" id="GO:0005737">
    <property type="term" value="C:cytoplasm"/>
    <property type="evidence" value="ECO:0007669"/>
    <property type="project" value="UniProtKB-SubCell"/>
</dbReference>
<dbReference type="SUPFAM" id="SSF46767">
    <property type="entry name" value="Methylated DNA-protein cysteine methyltransferase, C-terminal domain"/>
    <property type="match status" value="1"/>
</dbReference>
<dbReference type="RefSeq" id="WP_284381761.1">
    <property type="nucleotide sequence ID" value="NZ_BSNM01000014.1"/>
</dbReference>
<dbReference type="SUPFAM" id="SSF53155">
    <property type="entry name" value="Methylated DNA-protein cysteine methyltransferase domain"/>
    <property type="match status" value="1"/>
</dbReference>
<dbReference type="EMBL" id="BSNM01000014">
    <property type="protein sequence ID" value="GLQ31964.1"/>
    <property type="molecule type" value="Genomic_DNA"/>
</dbReference>
<evidence type="ECO:0000256" key="3">
    <source>
        <dbReference type="ARBA" id="ARBA00022490"/>
    </source>
</evidence>
<keyword evidence="4 9" id="KW-0489">Methyltransferase</keyword>
<dbReference type="Gene3D" id="1.10.10.10">
    <property type="entry name" value="Winged helix-like DNA-binding domain superfamily/Winged helix DNA-binding domain"/>
    <property type="match status" value="1"/>
</dbReference>
<evidence type="ECO:0000259" key="11">
    <source>
        <dbReference type="Pfam" id="PF02870"/>
    </source>
</evidence>
<proteinExistence type="inferred from homology"/>
<dbReference type="InterPro" id="IPR036388">
    <property type="entry name" value="WH-like_DNA-bd_sf"/>
</dbReference>
<keyword evidence="13" id="KW-1185">Reference proteome</keyword>
<dbReference type="CDD" id="cd06445">
    <property type="entry name" value="ATase"/>
    <property type="match status" value="1"/>
</dbReference>
<reference evidence="12" key="1">
    <citation type="journal article" date="2014" name="Int. J. Syst. Evol. Microbiol.">
        <title>Complete genome sequence of Corynebacterium casei LMG S-19264T (=DSM 44701T), isolated from a smear-ripened cheese.</title>
        <authorList>
            <consortium name="US DOE Joint Genome Institute (JGI-PGF)"/>
            <person name="Walter F."/>
            <person name="Albersmeier A."/>
            <person name="Kalinowski J."/>
            <person name="Ruckert C."/>
        </authorList>
    </citation>
    <scope>NUCLEOTIDE SEQUENCE</scope>
    <source>
        <strain evidence="12">NBRC 110071</strain>
    </source>
</reference>
<name>A0AA37W8F3_9GAMM</name>
<evidence type="ECO:0000256" key="1">
    <source>
        <dbReference type="ARBA" id="ARBA00001286"/>
    </source>
</evidence>
<dbReference type="PANTHER" id="PTHR10815:SF5">
    <property type="entry name" value="METHYLATED-DNA--PROTEIN-CYSTEINE METHYLTRANSFERASE"/>
    <property type="match status" value="1"/>
</dbReference>
<dbReference type="Gene3D" id="3.30.160.70">
    <property type="entry name" value="Methylated DNA-protein cysteine methyltransferase domain"/>
    <property type="match status" value="1"/>
</dbReference>
<evidence type="ECO:0000256" key="7">
    <source>
        <dbReference type="ARBA" id="ARBA00023204"/>
    </source>
</evidence>
<evidence type="ECO:0000256" key="9">
    <source>
        <dbReference type="HAMAP-Rule" id="MF_00772"/>
    </source>
</evidence>
<accession>A0AA37W8F3</accession>
<keyword evidence="3 9" id="KW-0963">Cytoplasm</keyword>
<dbReference type="GO" id="GO:0032259">
    <property type="term" value="P:methylation"/>
    <property type="evidence" value="ECO:0007669"/>
    <property type="project" value="UniProtKB-KW"/>
</dbReference>
<gene>
    <name evidence="12" type="ORF">GCM10007876_24430</name>
</gene>
<comment type="function">
    <text evidence="9">Involved in the cellular defense against the biological effects of O6-methylguanine (O6-MeG) and O4-methylthymine (O4-MeT) in DNA. Repairs the methylated nucleobase in DNA by stoichiometrically transferring the methyl group to a cysteine residue in the enzyme. This is a suicide reaction: the enzyme is irreversibly inactivated.</text>
</comment>
<dbReference type="NCBIfam" id="TIGR00589">
    <property type="entry name" value="ogt"/>
    <property type="match status" value="1"/>
</dbReference>
<dbReference type="HAMAP" id="MF_00772">
    <property type="entry name" value="OGT"/>
    <property type="match status" value="1"/>
</dbReference>
<comment type="caution">
    <text evidence="12">The sequence shown here is derived from an EMBL/GenBank/DDBJ whole genome shotgun (WGS) entry which is preliminary data.</text>
</comment>
<evidence type="ECO:0000256" key="2">
    <source>
        <dbReference type="ARBA" id="ARBA00008711"/>
    </source>
</evidence>
<dbReference type="InterPro" id="IPR036217">
    <property type="entry name" value="MethylDNA_cys_MeTrfase_DNAb"/>
</dbReference>
<evidence type="ECO:0000313" key="12">
    <source>
        <dbReference type="EMBL" id="GLQ31964.1"/>
    </source>
</evidence>
<feature type="active site" description="Nucleophile; methyl group acceptor" evidence="9">
    <location>
        <position position="138"/>
    </location>
</feature>
<feature type="domain" description="Methylguanine DNA methyltransferase ribonuclease-like" evidence="11">
    <location>
        <begin position="7"/>
        <end position="81"/>
    </location>
</feature>
<dbReference type="InterPro" id="IPR023546">
    <property type="entry name" value="MGMT"/>
</dbReference>
<organism evidence="12 13">
    <name type="scientific">Litoribrevibacter albus</name>
    <dbReference type="NCBI Taxonomy" id="1473156"/>
    <lineage>
        <taxon>Bacteria</taxon>
        <taxon>Pseudomonadati</taxon>
        <taxon>Pseudomonadota</taxon>
        <taxon>Gammaproteobacteria</taxon>
        <taxon>Oceanospirillales</taxon>
        <taxon>Oceanospirillaceae</taxon>
        <taxon>Litoribrevibacter</taxon>
    </lineage>
</organism>
<dbReference type="InterPro" id="IPR014048">
    <property type="entry name" value="MethylDNA_cys_MeTrfase_DNA-bd"/>
</dbReference>
<evidence type="ECO:0000259" key="10">
    <source>
        <dbReference type="Pfam" id="PF01035"/>
    </source>
</evidence>
<reference evidence="12" key="2">
    <citation type="submission" date="2023-01" db="EMBL/GenBank/DDBJ databases">
        <title>Draft genome sequence of Litoribrevibacter albus strain NBRC 110071.</title>
        <authorList>
            <person name="Sun Q."/>
            <person name="Mori K."/>
        </authorList>
    </citation>
    <scope>NUCLEOTIDE SEQUENCE</scope>
    <source>
        <strain evidence="12">NBRC 110071</strain>
    </source>
</reference>
<keyword evidence="5 9" id="KW-0808">Transferase</keyword>
<evidence type="ECO:0000256" key="5">
    <source>
        <dbReference type="ARBA" id="ARBA00022679"/>
    </source>
</evidence>
<dbReference type="Pfam" id="PF02870">
    <property type="entry name" value="Methyltransf_1N"/>
    <property type="match status" value="1"/>
</dbReference>
<dbReference type="Pfam" id="PF01035">
    <property type="entry name" value="DNA_binding_1"/>
    <property type="match status" value="1"/>
</dbReference>
<dbReference type="AlphaFoldDB" id="A0AA37W8F3"/>
<dbReference type="InterPro" id="IPR036631">
    <property type="entry name" value="MGMT_N_sf"/>
</dbReference>
<evidence type="ECO:0000313" key="13">
    <source>
        <dbReference type="Proteomes" id="UP001161389"/>
    </source>
</evidence>
<sequence length="172" mass="19509">MSTINIQYYKTPQAEFILGSYSERLCLLDFRYRKMRSVVDVRVQRGLKAKFVEQDDLLLAETRSQIDEYLLGQRTEFDLPLLTVGSEFQERVWDALREVPYGETSTYLELARRIGKENAVRAVASANGANAIALIIPCHRIIGSNGELIGYGGGIPLKQKLLKLENSMFSLF</sequence>
<feature type="domain" description="Methylated-DNA-[protein]-cysteine S-methyltransferase DNA binding" evidence="10">
    <location>
        <begin position="87"/>
        <end position="166"/>
    </location>
</feature>
<comment type="similarity">
    <text evidence="2 9">Belongs to the MGMT family.</text>
</comment>
<dbReference type="FunFam" id="1.10.10.10:FF:000214">
    <property type="entry name" value="Methylated-DNA--protein-cysteine methyltransferase"/>
    <property type="match status" value="1"/>
</dbReference>
<evidence type="ECO:0000256" key="8">
    <source>
        <dbReference type="ARBA" id="ARBA00049348"/>
    </source>
</evidence>
<comment type="miscellaneous">
    <text evidence="9">This enzyme catalyzes only one turnover and therefore is not strictly catalytic. According to one definition, an enzyme is a biocatalyst that acts repeatedly and over many reaction cycles.</text>
</comment>
<comment type="catalytic activity">
    <reaction evidence="1 9">
        <text>a 4-O-methyl-thymidine in DNA + L-cysteinyl-[protein] = a thymidine in DNA + S-methyl-L-cysteinyl-[protein]</text>
        <dbReference type="Rhea" id="RHEA:53428"/>
        <dbReference type="Rhea" id="RHEA-COMP:10131"/>
        <dbReference type="Rhea" id="RHEA-COMP:10132"/>
        <dbReference type="Rhea" id="RHEA-COMP:13555"/>
        <dbReference type="Rhea" id="RHEA-COMP:13556"/>
        <dbReference type="ChEBI" id="CHEBI:29950"/>
        <dbReference type="ChEBI" id="CHEBI:82612"/>
        <dbReference type="ChEBI" id="CHEBI:137386"/>
        <dbReference type="ChEBI" id="CHEBI:137387"/>
        <dbReference type="EC" id="2.1.1.63"/>
    </reaction>
</comment>
<evidence type="ECO:0000256" key="4">
    <source>
        <dbReference type="ARBA" id="ARBA00022603"/>
    </source>
</evidence>
<comment type="catalytic activity">
    <reaction evidence="8 9">
        <text>a 6-O-methyl-2'-deoxyguanosine in DNA + L-cysteinyl-[protein] = S-methyl-L-cysteinyl-[protein] + a 2'-deoxyguanosine in DNA</text>
        <dbReference type="Rhea" id="RHEA:24000"/>
        <dbReference type="Rhea" id="RHEA-COMP:10131"/>
        <dbReference type="Rhea" id="RHEA-COMP:10132"/>
        <dbReference type="Rhea" id="RHEA-COMP:11367"/>
        <dbReference type="Rhea" id="RHEA-COMP:11368"/>
        <dbReference type="ChEBI" id="CHEBI:29950"/>
        <dbReference type="ChEBI" id="CHEBI:82612"/>
        <dbReference type="ChEBI" id="CHEBI:85445"/>
        <dbReference type="ChEBI" id="CHEBI:85448"/>
        <dbReference type="EC" id="2.1.1.63"/>
    </reaction>
</comment>
<dbReference type="Proteomes" id="UP001161389">
    <property type="component" value="Unassembled WGS sequence"/>
</dbReference>
<dbReference type="GO" id="GO:0006307">
    <property type="term" value="P:DNA alkylation repair"/>
    <property type="evidence" value="ECO:0007669"/>
    <property type="project" value="UniProtKB-UniRule"/>
</dbReference>
<dbReference type="EC" id="2.1.1.63" evidence="9"/>
<dbReference type="InterPro" id="IPR001497">
    <property type="entry name" value="MethylDNA_cys_MeTrfase_AS"/>
</dbReference>
<comment type="subcellular location">
    <subcellularLocation>
        <location evidence="9">Cytoplasm</location>
    </subcellularLocation>
</comment>
<dbReference type="GO" id="GO:0003908">
    <property type="term" value="F:methylated-DNA-[protein]-cysteine S-methyltransferase activity"/>
    <property type="evidence" value="ECO:0007669"/>
    <property type="project" value="UniProtKB-UniRule"/>
</dbReference>
<dbReference type="PROSITE" id="PS00374">
    <property type="entry name" value="MGMT"/>
    <property type="match status" value="1"/>
</dbReference>
<keyword evidence="6 9" id="KW-0227">DNA damage</keyword>
<evidence type="ECO:0000256" key="6">
    <source>
        <dbReference type="ARBA" id="ARBA00022763"/>
    </source>
</evidence>
<dbReference type="PANTHER" id="PTHR10815">
    <property type="entry name" value="METHYLATED-DNA--PROTEIN-CYSTEINE METHYLTRANSFERASE"/>
    <property type="match status" value="1"/>
</dbReference>
<dbReference type="InterPro" id="IPR008332">
    <property type="entry name" value="MethylG_MeTrfase_N"/>
</dbReference>